<organism evidence="2 3">
    <name type="scientific">Sphingomonas sanguinis</name>
    <dbReference type="NCBI Taxonomy" id="33051"/>
    <lineage>
        <taxon>Bacteria</taxon>
        <taxon>Pseudomonadati</taxon>
        <taxon>Pseudomonadota</taxon>
        <taxon>Alphaproteobacteria</taxon>
        <taxon>Sphingomonadales</taxon>
        <taxon>Sphingomonadaceae</taxon>
        <taxon>Sphingomonas</taxon>
    </lineage>
</organism>
<comment type="caution">
    <text evidence="2">The sequence shown here is derived from an EMBL/GenBank/DDBJ whole genome shotgun (WGS) entry which is preliminary data.</text>
</comment>
<keyword evidence="1" id="KW-0732">Signal</keyword>
<dbReference type="EMBL" id="LDTC01000172">
    <property type="protein sequence ID" value="KTW06840.1"/>
    <property type="molecule type" value="Genomic_DNA"/>
</dbReference>
<sequence>MKAMLTAILALLLTVPALARSPSCRDDPTQSRCAAEAEETQRALYDAPPAEDYARQKARMARAFFVDGYGHDVGLVTLWYAPAAEPRVAWRMPRPHKGEDSMPPIDATLALSSWREVTGTGTYFDRPLVQTPQAGSSVCLHGWTVRVEMVEADGKVRRAIQSGCGDDALVWPFARRMTAAAIAAMPACASLDAEKTRNDITRLNKCNRLGGDRAAAAEATNIYDSPWFANPRGEDFTRALTY</sequence>
<feature type="non-terminal residue" evidence="2">
    <location>
        <position position="242"/>
    </location>
</feature>
<evidence type="ECO:0000256" key="1">
    <source>
        <dbReference type="SAM" id="SignalP"/>
    </source>
</evidence>
<protein>
    <recommendedName>
        <fullName evidence="4">Secreted protein</fullName>
    </recommendedName>
</protein>
<reference evidence="2 3" key="1">
    <citation type="journal article" date="2016" name="Front. Microbiol.">
        <title>Genomic Resource of Rice Seed Associated Bacteria.</title>
        <authorList>
            <person name="Midha S."/>
            <person name="Bansal K."/>
            <person name="Sharma S."/>
            <person name="Kumar N."/>
            <person name="Patil P.P."/>
            <person name="Chaudhry V."/>
            <person name="Patil P.B."/>
        </authorList>
    </citation>
    <scope>NUCLEOTIDE SEQUENCE [LARGE SCALE GENOMIC DNA]</scope>
    <source>
        <strain evidence="2 3">NS258</strain>
    </source>
</reference>
<proteinExistence type="predicted"/>
<accession>A0A147J4I6</accession>
<evidence type="ECO:0000313" key="2">
    <source>
        <dbReference type="EMBL" id="KTW06840.1"/>
    </source>
</evidence>
<evidence type="ECO:0000313" key="3">
    <source>
        <dbReference type="Proteomes" id="UP000074410"/>
    </source>
</evidence>
<dbReference type="PATRIC" id="fig|33051.5.peg.1050"/>
<gene>
    <name evidence="2" type="ORF">NS258_16660</name>
</gene>
<feature type="chain" id="PRO_5007549358" description="Secreted protein" evidence="1">
    <location>
        <begin position="20"/>
        <end position="242"/>
    </location>
</feature>
<dbReference type="Proteomes" id="UP000074410">
    <property type="component" value="Unassembled WGS sequence"/>
</dbReference>
<dbReference type="AlphaFoldDB" id="A0A147J4I6"/>
<name>A0A147J4I6_9SPHN</name>
<feature type="signal peptide" evidence="1">
    <location>
        <begin position="1"/>
        <end position="19"/>
    </location>
</feature>
<evidence type="ECO:0008006" key="4">
    <source>
        <dbReference type="Google" id="ProtNLM"/>
    </source>
</evidence>